<accession>A0A7S4EW90</accession>
<feature type="region of interest" description="Disordered" evidence="1">
    <location>
        <begin position="272"/>
        <end position="339"/>
    </location>
</feature>
<name>A0A7S4EW90_CHRCT</name>
<sequence>MKAGAALRQWEAALEDYAKARMELRSAEGFLEDWAETFGVAGEDVCMEQRDLEVGLALSDLEVWKARVSTASEEVVAGVAACKARVEAFRARVQAASDTLEPPMEGDAVVEGELNARWPGSNAAVGFETSREEKEALAAAREAAAARRRAEALQNIVEEASSDAEAAMISRKVEERKLEDKRSAGEMAVFGAAQADSFSKEEEEEPVAVADDEAAIEEAARDALLVDEEFGSAVKDELMQAASAVNDAEIATATDKTANTVVAEAAMKVEHATAVETNEPPPKRMRASMHNSPAPMYDLHDASGGRNSDHESDTQVADSTPLPRKQRAHAVTRQDDFSETSRNLLPDVESHAQLTSAMALQWTPTPPSTALTAGSAAAPCLSEWLESICSEGSLETFIPKLRKQFRTLGGMDKLLAKDAHVVLLYRMLADEGAGWIELDELREAFRSRYAGRTIPEVPEDVLKVAWSS</sequence>
<gene>
    <name evidence="2" type="ORF">PCAR00345_LOCUS8808</name>
</gene>
<dbReference type="AlphaFoldDB" id="A0A7S4EW90"/>
<reference evidence="2" key="1">
    <citation type="submission" date="2021-01" db="EMBL/GenBank/DDBJ databases">
        <authorList>
            <person name="Corre E."/>
            <person name="Pelletier E."/>
            <person name="Niang G."/>
            <person name="Scheremetjew M."/>
            <person name="Finn R."/>
            <person name="Kale V."/>
            <person name="Holt S."/>
            <person name="Cochrane G."/>
            <person name="Meng A."/>
            <person name="Brown T."/>
            <person name="Cohen L."/>
        </authorList>
    </citation>
    <scope>NUCLEOTIDE SEQUENCE</scope>
    <source>
        <strain evidence="2">CCMP645</strain>
    </source>
</reference>
<evidence type="ECO:0000256" key="1">
    <source>
        <dbReference type="SAM" id="MobiDB-lite"/>
    </source>
</evidence>
<evidence type="ECO:0000313" key="2">
    <source>
        <dbReference type="EMBL" id="CAE0756214.1"/>
    </source>
</evidence>
<organism evidence="2">
    <name type="scientific">Chrysotila carterae</name>
    <name type="common">Marine alga</name>
    <name type="synonym">Syracosphaera carterae</name>
    <dbReference type="NCBI Taxonomy" id="13221"/>
    <lineage>
        <taxon>Eukaryota</taxon>
        <taxon>Haptista</taxon>
        <taxon>Haptophyta</taxon>
        <taxon>Prymnesiophyceae</taxon>
        <taxon>Isochrysidales</taxon>
        <taxon>Isochrysidaceae</taxon>
        <taxon>Chrysotila</taxon>
    </lineage>
</organism>
<feature type="compositionally biased region" description="Basic and acidic residues" evidence="1">
    <location>
        <begin position="298"/>
        <end position="313"/>
    </location>
</feature>
<proteinExistence type="predicted"/>
<dbReference type="EMBL" id="HBIZ01014390">
    <property type="protein sequence ID" value="CAE0756214.1"/>
    <property type="molecule type" value="Transcribed_RNA"/>
</dbReference>
<protein>
    <submittedName>
        <fullName evidence="2">Uncharacterized protein</fullName>
    </submittedName>
</protein>